<keyword evidence="6" id="KW-0446">Lipid-binding</keyword>
<dbReference type="Pfam" id="PF12796">
    <property type="entry name" value="Ank_2"/>
    <property type="match status" value="1"/>
</dbReference>
<evidence type="ECO:0000313" key="12">
    <source>
        <dbReference type="Proteomes" id="UP000502823"/>
    </source>
</evidence>
<dbReference type="PROSITE" id="PS00639">
    <property type="entry name" value="THIOL_PROTEASE_HIS"/>
    <property type="match status" value="1"/>
</dbReference>
<dbReference type="PROSITE" id="PS50003">
    <property type="entry name" value="PH_DOMAIN"/>
    <property type="match status" value="1"/>
</dbReference>
<dbReference type="SUPFAM" id="SSF54001">
    <property type="entry name" value="Cysteine proteinases"/>
    <property type="match status" value="1"/>
</dbReference>
<dbReference type="InterPro" id="IPR000648">
    <property type="entry name" value="Oxysterol-bd"/>
</dbReference>
<dbReference type="GO" id="GO:0006508">
    <property type="term" value="P:proteolysis"/>
    <property type="evidence" value="ECO:0007669"/>
    <property type="project" value="UniProtKB-KW"/>
</dbReference>
<feature type="repeat" description="ANK" evidence="7">
    <location>
        <begin position="436"/>
        <end position="468"/>
    </location>
</feature>
<keyword evidence="7" id="KW-0040">ANK repeat</keyword>
<dbReference type="CDD" id="cd02248">
    <property type="entry name" value="Peptidase_C1A"/>
    <property type="match status" value="1"/>
</dbReference>
<dbReference type="SUPFAM" id="SSF144000">
    <property type="entry name" value="Oxysterol-binding protein-like"/>
    <property type="match status" value="1"/>
</dbReference>
<evidence type="ECO:0000256" key="6">
    <source>
        <dbReference type="ARBA" id="ARBA00023121"/>
    </source>
</evidence>
<dbReference type="SMART" id="SM00645">
    <property type="entry name" value="Pept_C1"/>
    <property type="match status" value="1"/>
</dbReference>
<feature type="transmembrane region" description="Helical" evidence="9">
    <location>
        <begin position="12"/>
        <end position="31"/>
    </location>
</feature>
<dbReference type="OrthoDB" id="416222at2759"/>
<dbReference type="SUPFAM" id="SSF48403">
    <property type="entry name" value="Ankyrin repeat"/>
    <property type="match status" value="1"/>
</dbReference>
<keyword evidence="9" id="KW-0472">Membrane</keyword>
<proteinExistence type="predicted"/>
<dbReference type="Pfam" id="PF13637">
    <property type="entry name" value="Ank_4"/>
    <property type="match status" value="1"/>
</dbReference>
<feature type="domain" description="PH" evidence="10">
    <location>
        <begin position="593"/>
        <end position="695"/>
    </location>
</feature>
<dbReference type="GO" id="GO:0032934">
    <property type="term" value="F:sterol binding"/>
    <property type="evidence" value="ECO:0007669"/>
    <property type="project" value="TreeGrafter"/>
</dbReference>
<dbReference type="SMART" id="SM00233">
    <property type="entry name" value="PH"/>
    <property type="match status" value="1"/>
</dbReference>
<evidence type="ECO:0000256" key="5">
    <source>
        <dbReference type="ARBA" id="ARBA00023055"/>
    </source>
</evidence>
<dbReference type="InterPro" id="IPR037239">
    <property type="entry name" value="OSBP_sf"/>
</dbReference>
<dbReference type="GO" id="GO:0005886">
    <property type="term" value="C:plasma membrane"/>
    <property type="evidence" value="ECO:0007669"/>
    <property type="project" value="TreeGrafter"/>
</dbReference>
<name>A0A6L2Q3A0_COPFO</name>
<feature type="repeat" description="ANK" evidence="7">
    <location>
        <begin position="403"/>
        <end position="435"/>
    </location>
</feature>
<dbReference type="FunFam" id="1.25.40.20:FF:000094">
    <property type="entry name" value="Oxysterol-binding protein"/>
    <property type="match status" value="1"/>
</dbReference>
<dbReference type="InterPro" id="IPR002110">
    <property type="entry name" value="Ankyrin_rpt"/>
</dbReference>
<evidence type="ECO:0000256" key="9">
    <source>
        <dbReference type="SAM" id="Phobius"/>
    </source>
</evidence>
<keyword evidence="9" id="KW-0812">Transmembrane</keyword>
<dbReference type="Proteomes" id="UP000502823">
    <property type="component" value="Unassembled WGS sequence"/>
</dbReference>
<dbReference type="Gene3D" id="1.25.40.20">
    <property type="entry name" value="Ankyrin repeat-containing domain"/>
    <property type="match status" value="2"/>
</dbReference>
<dbReference type="InterPro" id="IPR000169">
    <property type="entry name" value="Pept_cys_AS"/>
</dbReference>
<keyword evidence="12" id="KW-1185">Reference proteome</keyword>
<dbReference type="InterPro" id="IPR011993">
    <property type="entry name" value="PH-like_dom_sf"/>
</dbReference>
<dbReference type="Gene3D" id="3.90.70.10">
    <property type="entry name" value="Cysteine proteinases"/>
    <property type="match status" value="1"/>
</dbReference>
<dbReference type="SUPFAM" id="SSF50729">
    <property type="entry name" value="PH domain-like"/>
    <property type="match status" value="1"/>
</dbReference>
<keyword evidence="1" id="KW-0813">Transport</keyword>
<dbReference type="Pfam" id="PF01237">
    <property type="entry name" value="Oxysterol_BP"/>
    <property type="match status" value="1"/>
</dbReference>
<reference evidence="12" key="1">
    <citation type="submission" date="2020-01" db="EMBL/GenBank/DDBJ databases">
        <title>Draft genome sequence of the Termite Coptotermes fromosanus.</title>
        <authorList>
            <person name="Itakura S."/>
            <person name="Yosikawa Y."/>
            <person name="Umezawa K."/>
        </authorList>
    </citation>
    <scope>NUCLEOTIDE SEQUENCE [LARGE SCALE GENOMIC DNA]</scope>
</reference>
<dbReference type="InterPro" id="IPR000668">
    <property type="entry name" value="Peptidase_C1A_C"/>
</dbReference>
<evidence type="ECO:0000256" key="1">
    <source>
        <dbReference type="ARBA" id="ARBA00022448"/>
    </source>
</evidence>
<dbReference type="EMBL" id="BLKM01000895">
    <property type="protein sequence ID" value="GFG39289.1"/>
    <property type="molecule type" value="Genomic_DNA"/>
</dbReference>
<feature type="compositionally biased region" description="Polar residues" evidence="8">
    <location>
        <begin position="829"/>
        <end position="840"/>
    </location>
</feature>
<feature type="repeat" description="ANK" evidence="7">
    <location>
        <begin position="531"/>
        <end position="563"/>
    </location>
</feature>
<keyword evidence="3" id="KW-0378">Hydrolase</keyword>
<dbReference type="AlphaFoldDB" id="A0A6L2Q3A0"/>
<comment type="caution">
    <text evidence="11">The sequence shown here is derived from an EMBL/GenBank/DDBJ whole genome shotgun (WGS) entry which is preliminary data.</text>
</comment>
<accession>A0A6L2Q3A0</accession>
<dbReference type="PROSITE" id="PS50088">
    <property type="entry name" value="ANK_REPEAT"/>
    <property type="match status" value="3"/>
</dbReference>
<dbReference type="PANTHER" id="PTHR10972">
    <property type="entry name" value="OXYSTEROL-BINDING PROTEIN-RELATED"/>
    <property type="match status" value="1"/>
</dbReference>
<feature type="non-terminal residue" evidence="11">
    <location>
        <position position="1036"/>
    </location>
</feature>
<dbReference type="InterPro" id="IPR025660">
    <property type="entry name" value="Pept_his_AS"/>
</dbReference>
<dbReference type="GO" id="GO:0006869">
    <property type="term" value="P:lipid transport"/>
    <property type="evidence" value="ECO:0007669"/>
    <property type="project" value="UniProtKB-KW"/>
</dbReference>
<gene>
    <name evidence="11" type="ORF">Cfor_02214</name>
</gene>
<dbReference type="InterPro" id="IPR039417">
    <property type="entry name" value="Peptidase_C1A_papain-like"/>
</dbReference>
<dbReference type="InterPro" id="IPR001849">
    <property type="entry name" value="PH_domain"/>
</dbReference>
<dbReference type="GO" id="GO:0008234">
    <property type="term" value="F:cysteine-type peptidase activity"/>
    <property type="evidence" value="ECO:0007669"/>
    <property type="project" value="UniProtKB-KW"/>
</dbReference>
<dbReference type="GO" id="GO:0097038">
    <property type="term" value="C:perinuclear endoplasmic reticulum"/>
    <property type="evidence" value="ECO:0007669"/>
    <property type="project" value="TreeGrafter"/>
</dbReference>
<dbReference type="Gene3D" id="2.30.29.30">
    <property type="entry name" value="Pleckstrin-homology domain (PH domain)/Phosphotyrosine-binding domain (PTB)"/>
    <property type="match status" value="1"/>
</dbReference>
<dbReference type="SMART" id="SM00248">
    <property type="entry name" value="ANK"/>
    <property type="match status" value="5"/>
</dbReference>
<evidence type="ECO:0000256" key="8">
    <source>
        <dbReference type="SAM" id="MobiDB-lite"/>
    </source>
</evidence>
<evidence type="ECO:0000256" key="2">
    <source>
        <dbReference type="ARBA" id="ARBA00022670"/>
    </source>
</evidence>
<evidence type="ECO:0000256" key="3">
    <source>
        <dbReference type="ARBA" id="ARBA00022801"/>
    </source>
</evidence>
<evidence type="ECO:0000259" key="10">
    <source>
        <dbReference type="PROSITE" id="PS50003"/>
    </source>
</evidence>
<keyword evidence="5" id="KW-0445">Lipid transport</keyword>
<keyword evidence="4" id="KW-0788">Thiol protease</keyword>
<feature type="region of interest" description="Disordered" evidence="8">
    <location>
        <begin position="827"/>
        <end position="854"/>
    </location>
</feature>
<organism evidence="11 12">
    <name type="scientific">Coptotermes formosanus</name>
    <name type="common">Formosan subterranean termite</name>
    <dbReference type="NCBI Taxonomy" id="36987"/>
    <lineage>
        <taxon>Eukaryota</taxon>
        <taxon>Metazoa</taxon>
        <taxon>Ecdysozoa</taxon>
        <taxon>Arthropoda</taxon>
        <taxon>Hexapoda</taxon>
        <taxon>Insecta</taxon>
        <taxon>Pterygota</taxon>
        <taxon>Neoptera</taxon>
        <taxon>Polyneoptera</taxon>
        <taxon>Dictyoptera</taxon>
        <taxon>Blattodea</taxon>
        <taxon>Blattoidea</taxon>
        <taxon>Termitoidae</taxon>
        <taxon>Rhinotermitidae</taxon>
        <taxon>Coptotermes</taxon>
    </lineage>
</organism>
<dbReference type="GO" id="GO:0005829">
    <property type="term" value="C:cytosol"/>
    <property type="evidence" value="ECO:0007669"/>
    <property type="project" value="TreeGrafter"/>
</dbReference>
<dbReference type="InterPro" id="IPR038765">
    <property type="entry name" value="Papain-like_cys_pep_sf"/>
</dbReference>
<sequence>MLHGVTSLNTVVIVLSPVTLSLHILWFSVAFQESLNIIDELNRDRLTEHSAVYGLTAYSDLSKDEFLHLYLQPWLPDHLNLMKQKQSHYSHKYFAVNKEAVVDDLPLRVDWRDRNVITEVRNQKTCGACWAFSAAATIEAMYAIKTGLLHKLSVQELIDCAGNGNMGCEGGDTCSLLHWLVDKKINVELDNEYPLAWRTQMCKLKGSGHGIQIAPNFTCEYLVGAEDVILMHLAHHGPVAVAVNAVNWQNYLGGVIQFHCDGGPEHINHAVQIVGYDRSAPIPHYVVRNSWGVEFGHNGYLYIAIGSNLCGIWPRYVPIKKTRNNNTRILLLQAVLDYLSSNDSVRGLVKKMNEDCTEVELQEILLYSSRHGDITMVQELLCARQDNKIVLDISCKGKSKSNLGWTPLHLSTYFGHHNVAEQLLAHGADINAVNDAGDTPLHKAAFIGREDLVLLLLQHNADVNVINGEGQTPRDVAKLEDVAKLLLAAEQTEARKKEERLLAAAREGDLETLKMLASNHHPPNINCVDAQGNSSLHCASYRGHKEAAVLLLQNGIDTGIRNTRGQTAVELARDAQMQQVLCVRPVRQLQKSATRFEGQLLKRSRFLGWKPIWAVLERGVLTYFNSRADAATGFRRKDFKYLDGANVLPLECDTSTFVVHFSDSAVHRLSVVNYGETTGQISRQKWINAFTEHAAFSTHYLTQGHVQFDDSDEEEHDIKPLGSMQDSLQTAAAHHKVLESQLTDSVSIVEALSKNSLCCDGITGTAILRFQLMSDTAGNMLQSLGHCLSLFQQQEEVRVLQLKQEQEKCRVLEEALNVLAKEHHELEQSMASHLSTSPSHQEQRYRPISSPRSPRFYDTSDDEFYDAFEADSDSDTLVTAVSPTSDSDTLVSFPSPASSCATFVSAGGHAYHCARDHRARSARTHKHVGRQELPVPMFSRNDFSIWSVLKHCIGKELSKITMPVIFNEPLSFLQRMVEYMEYAHLLRRASEEANPVYRMQYVAAFAVSALASNWERLGKPFNPLLGETYELERDGY</sequence>
<evidence type="ECO:0000313" key="11">
    <source>
        <dbReference type="EMBL" id="GFG39289.1"/>
    </source>
</evidence>
<dbReference type="InterPro" id="IPR036770">
    <property type="entry name" value="Ankyrin_rpt-contain_sf"/>
</dbReference>
<keyword evidence="9" id="KW-1133">Transmembrane helix</keyword>
<keyword evidence="2" id="KW-0645">Protease</keyword>
<dbReference type="Pfam" id="PF00112">
    <property type="entry name" value="Peptidase_C1"/>
    <property type="match status" value="1"/>
</dbReference>
<protein>
    <recommendedName>
        <fullName evidence="10">PH domain-containing protein</fullName>
    </recommendedName>
</protein>
<dbReference type="PROSITE" id="PS50297">
    <property type="entry name" value="ANK_REP_REGION"/>
    <property type="match status" value="3"/>
</dbReference>
<dbReference type="PROSITE" id="PS00139">
    <property type="entry name" value="THIOL_PROTEASE_CYS"/>
    <property type="match status" value="1"/>
</dbReference>
<evidence type="ECO:0000256" key="7">
    <source>
        <dbReference type="PROSITE-ProRule" id="PRU00023"/>
    </source>
</evidence>
<evidence type="ECO:0000256" key="4">
    <source>
        <dbReference type="ARBA" id="ARBA00022807"/>
    </source>
</evidence>
<dbReference type="InParanoid" id="A0A6L2Q3A0"/>
<dbReference type="PANTHER" id="PTHR10972:SF209">
    <property type="entry name" value="OXYSTEROL-BINDING PROTEIN"/>
    <property type="match status" value="1"/>
</dbReference>